<feature type="region of interest" description="Disordered" evidence="1">
    <location>
        <begin position="37"/>
        <end position="74"/>
    </location>
</feature>
<feature type="compositionally biased region" description="Acidic residues" evidence="1">
    <location>
        <begin position="56"/>
        <end position="66"/>
    </location>
</feature>
<evidence type="ECO:0000313" key="2">
    <source>
        <dbReference type="EMBL" id="MBZ3890598.1"/>
    </source>
</evidence>
<keyword evidence="3" id="KW-1185">Reference proteome</keyword>
<reference evidence="2" key="1">
    <citation type="submission" date="2020-03" db="EMBL/GenBank/DDBJ databases">
        <title>Studies in the Genomics of Life Span.</title>
        <authorList>
            <person name="Glass D."/>
        </authorList>
    </citation>
    <scope>NUCLEOTIDE SEQUENCE</scope>
    <source>
        <strain evidence="2">SUZIE</strain>
        <tissue evidence="2">Muscle</tissue>
    </source>
</reference>
<dbReference type="Proteomes" id="UP001166674">
    <property type="component" value="Unassembled WGS sequence"/>
</dbReference>
<protein>
    <submittedName>
        <fullName evidence="2">Nucleolar GTP-binding protein 2</fullName>
    </submittedName>
</protein>
<proteinExistence type="predicted"/>
<gene>
    <name evidence="2" type="ORF">SUZIE_208760</name>
</gene>
<sequence>MQQILKRVRQNFGKIRVVPQFSGDELVPVEVSDIEEELESLSAEEEQEEERPGEKDEAESYQESLEEPGGGNTKAVMKALDEKIASYQNFLNKVKVKKFLAVRISKGLSKKVFAKPEEQRKSFKENDTAPS</sequence>
<accession>A0AA41NHM0</accession>
<dbReference type="EMBL" id="JAATJV010440999">
    <property type="protein sequence ID" value="MBZ3890598.1"/>
    <property type="molecule type" value="Genomic_DNA"/>
</dbReference>
<feature type="compositionally biased region" description="Acidic residues" evidence="1">
    <location>
        <begin position="37"/>
        <end position="49"/>
    </location>
</feature>
<organism evidence="2 3">
    <name type="scientific">Sciurus carolinensis</name>
    <name type="common">Eastern gray squirrel</name>
    <dbReference type="NCBI Taxonomy" id="30640"/>
    <lineage>
        <taxon>Eukaryota</taxon>
        <taxon>Metazoa</taxon>
        <taxon>Chordata</taxon>
        <taxon>Craniata</taxon>
        <taxon>Vertebrata</taxon>
        <taxon>Euteleostomi</taxon>
        <taxon>Mammalia</taxon>
        <taxon>Eutheria</taxon>
        <taxon>Euarchontoglires</taxon>
        <taxon>Glires</taxon>
        <taxon>Rodentia</taxon>
        <taxon>Sciuromorpha</taxon>
        <taxon>Sciuridae</taxon>
        <taxon>Sciurinae</taxon>
        <taxon>Sciurini</taxon>
        <taxon>Sciurus</taxon>
    </lineage>
</organism>
<evidence type="ECO:0000313" key="3">
    <source>
        <dbReference type="Proteomes" id="UP001166674"/>
    </source>
</evidence>
<name>A0AA41NHM0_SCICA</name>
<comment type="caution">
    <text evidence="2">The sequence shown here is derived from an EMBL/GenBank/DDBJ whole genome shotgun (WGS) entry which is preliminary data.</text>
</comment>
<dbReference type="AlphaFoldDB" id="A0AA41NHM0"/>
<evidence type="ECO:0000256" key="1">
    <source>
        <dbReference type="SAM" id="MobiDB-lite"/>
    </source>
</evidence>